<feature type="compositionally biased region" description="Basic and acidic residues" evidence="5">
    <location>
        <begin position="241"/>
        <end position="292"/>
    </location>
</feature>
<feature type="compositionally biased region" description="Basic and acidic residues" evidence="5">
    <location>
        <begin position="181"/>
        <end position="202"/>
    </location>
</feature>
<feature type="compositionally biased region" description="Basic and acidic residues" evidence="5">
    <location>
        <begin position="151"/>
        <end position="171"/>
    </location>
</feature>
<feature type="region of interest" description="Disordered" evidence="5">
    <location>
        <begin position="92"/>
        <end position="365"/>
    </location>
</feature>
<dbReference type="PROSITE" id="PS50089">
    <property type="entry name" value="ZF_RING_2"/>
    <property type="match status" value="1"/>
</dbReference>
<evidence type="ECO:0000256" key="3">
    <source>
        <dbReference type="PROSITE-ProRule" id="PRU00175"/>
    </source>
</evidence>
<evidence type="ECO:0000256" key="2">
    <source>
        <dbReference type="ARBA" id="ARBA00022833"/>
    </source>
</evidence>
<organism evidence="7 8">
    <name type="scientific">Macrostomum lignano</name>
    <dbReference type="NCBI Taxonomy" id="282301"/>
    <lineage>
        <taxon>Eukaryota</taxon>
        <taxon>Metazoa</taxon>
        <taxon>Spiralia</taxon>
        <taxon>Lophotrochozoa</taxon>
        <taxon>Platyhelminthes</taxon>
        <taxon>Rhabditophora</taxon>
        <taxon>Macrostomorpha</taxon>
        <taxon>Macrostomida</taxon>
        <taxon>Macrostomidae</taxon>
        <taxon>Macrostomum</taxon>
    </lineage>
</organism>
<keyword evidence="1 3" id="KW-0479">Metal-binding</keyword>
<evidence type="ECO:0000256" key="4">
    <source>
        <dbReference type="SAM" id="Coils"/>
    </source>
</evidence>
<keyword evidence="2" id="KW-0862">Zinc</keyword>
<sequence length="2819" mass="320115">RCECGKVADRLRSNFCTFCSKEEKLIIYCIECSEPPKKCRHQPESFRRKCKSCEEDEMPLRGKCCTDCGTKTLFELFCVLCPTDTPHAGNPEASGRVKKMSHTSDYEECSVEEPPNTGHRVQGRPVEETPNTGDRVQGRLVEETPNTGDFEEGRPVEETPNTGDRDQRCPVEETPNTGDRVQGRLVEETPNPGDRDQRRPVEETPNTGDFEEGRTVEETPNTGDFEEGRTVEETPNTGDFEEGRPVEETPNTGDRDEGRPVEKTPNRGDRDQRRHVEETPNTGDRDQRRPVEETPNTGDSDQGRPVEETPNTGDSDQGRPVEETPNTGDSDQGRPVEETPNTGDRVQRRLVEETPNTGDFEEGHLVKRRRTQVIEKILENPTDFGFAARDDKTAPHWHNNLRLIKLADHCDAVRAYLAEAPASTSSLEKLISMSLPPTSLEEIQALPDNELSEVSKSVQKIMDELLDKNMPDLALQLVPAYHLVVLAADPRNRQHILKDQKWDESKPNAWFGLASKFQYRFRGSGSEDWSRLKKFQNISIDFNALMELLNRFGSVDSLLNRFCAGVVKQSNLEAFLKAPNVTLDSKLALCFRVCQEMGSSDDERVLGIVESMCFASLNTYLRCLLKLRYSQSTGVEAGSKDEISKFGDLLNQLIKHEVDTFNQQSSISVEYSHEIISMFLQRFDKFMGLLSTAGCRPKNCLIEDTEKGDWNRPRDISLHTAMTLEWPLAQQLLCFLDPKAAEVQLTLNARTALEKCRHDTETLLRDLETEPLSKTVGAIQYLARHKASLKKAASVLRLSSDVDKQIFGAQEWKAAYDNTVKKLKELHALLQKTLCSNIEVAGCKFRSGGEIKLPISKLIPCLLEAIDEWEAKIERLKSEEATWEAAQFLKSLFDREEELVKELSYLATEGDSGDLEQKKIEVLVQVVNDFQEIIYGIEALVSNEERRVTEFLELCRPVMERLQKEPKRIEDLTKTANQLKWIKIIKENQGSVERPTLEKIEEIFKSGSFQIGCLVENTDHFLLTTTKESKADDSPKTQSRAEFTLADVKDLQSKLMLIAGSAYENKLLLDSFVKLTEGILRLVEVYKDFRAHCCLLCEQIDIVLEEVLVCSDQTTEEDVSVFMHRSVLDQNSQALYVIMGAEQLSYQNSVFAEDIFSRLLDLVEGRTKAKIFALMADDQQRNFPFCSILASFIQDYPIIPNEKDIRDWTAKFLREQTPEEKIAGSEIQGFQEFVLKFMLIMSKDFATRSLSISDESGGSQISDGKFTDSPEKEDLQNFQLRRRWEQNSHPYLLFNEDGATFTFVGFTINPAGDLLDQKRAVIQKGIMSQQLYKGLHRQGVHLDEAFDSLPRDEMINKIRMVFGFDNRAASTDPDLSYELTTDNAMKMLAIYMRFRCEIPVVLMGETGCGKTKLVEFLSKLMLPEGHPPLSNIRILKVHGGVSEAEVVSTLREAEKLAAENFSKSKRSPYTIVFFDEVNTTSAVGLIKEVMIDGRAHGKPIDFSKGLRCVAACNPYRKHSEETIKILENSGLGYRVRKEQTSDRFGTVPMRHLVYRVKPLPLSFLQVLWDFGNLTDESERKYIDRIIESRKTAFSEPAASEKELNILKNAIAASQRFMRTSSDEAKFVSLRDVEKAMKMLEWLYRSEIIDTNSKESKKCNLTKFISAAVISLANMSGFKVLLKLLDSQMSEVGILYASSFPKDQEYSKMCTDINKIKVSMERGGTLVLLNIENLYESLYDALNQYYEYCGQDRFVDLGLGTHRLKCKVHKEFRIIVIADQSTVEEKFPIPLINRLEKHKLSTEAILNDEKRYTIRQILEWVQLLLKLKSQIKDLTLNIAEVQRLEDLPDVLFTSFYKHFEKNKTHLNSAENRKLWQAWVTDSDAVICRLLLKNGNEEMQLQWDRIQCVFIFLTEVVNAFDSEAHIEESDIKPIQLWNSLQRKLKENFQSLEAIRIIEEFVDKMNTSLTEKILGSKDCSKCKKRSDFKLILPCADRLCAECVADCEVSENHADSRKCPICKQDFDPKAVSGPKQQVLVDFKARCTRFMMQVVSKLCFQAAKPPTEDLCHHLIGFVTRTSKQNAAFGLFFGDDRDDSPVFRSFILQRLLKFQPSQVESLLQQHVDAVANFRADARHDLAKIIVNCMEDAQIVRSEAEAMNEEQQLHHAVSLLAESTLPEKLQLLQIPHLQNIASRRVALRVLAFVFSLGNLGEETVNALARALEPHKWSRIYFLRCLSMEVGVSAAIGLIFRNTVVKTTLEAEIGGMDVVPVPDFLLSHSEAYKDSKEYVLSTLYDSKTQKLYNQLAYLTQSPLPDHNAALLCIRLAYVLHANSTNESSAFRKFLKDLKSLADNSYLPAMMHDEIWERLLPKRPSCTQGWVKYKCHECAADIGGQKHKIAANNTEYKCKTKMGFSPPSMKEGQQPLRKLTPASAALIRLLQHLAMLVSPDSRRKLQTPDANCYLRGFVDDLKLFSQVTGRNASSRTFQEAWHDRSDECKLQDVYEFGRIWDELKHRLKLARFEDLPYPVVKGEVSACDLPLAALLPHSSEWGRCIVALVQLLVDAQNAVIDASAIKTEKISLDDIDQAAVIPRDLEAGLLPILLANSSYSLKDAACVEYDFKSLECQLVDFLARGRCRIAPLLSPIVYKDEVHLMQLFKRLERTVPQNSAPSSVPLTQALSSNLPHELRDITELLDDSLPAAMRFLISLAPKDTQELLHAFMTERLAMPGLPTPQLQRSTVVKVIELPMELPKELKNRRSILMEKLHAFIRLELSSGPAIYEGMELQEVCDIFPEYDEFSAFDGSFLCEHAVAVWTALNRME</sequence>
<dbReference type="GO" id="GO:0004842">
    <property type="term" value="F:ubiquitin-protein transferase activity"/>
    <property type="evidence" value="ECO:0007669"/>
    <property type="project" value="InterPro"/>
</dbReference>
<dbReference type="InterPro" id="IPR013083">
    <property type="entry name" value="Znf_RING/FYVE/PHD"/>
</dbReference>
<dbReference type="PANTHER" id="PTHR22605">
    <property type="entry name" value="RZ-TYPE DOMAIN-CONTAINING PROTEIN"/>
    <property type="match status" value="1"/>
</dbReference>
<dbReference type="GO" id="GO:0016887">
    <property type="term" value="F:ATP hydrolysis activity"/>
    <property type="evidence" value="ECO:0007669"/>
    <property type="project" value="InterPro"/>
</dbReference>
<evidence type="ECO:0000256" key="1">
    <source>
        <dbReference type="ARBA" id="ARBA00022771"/>
    </source>
</evidence>
<dbReference type="Gene3D" id="3.30.40.10">
    <property type="entry name" value="Zinc/RING finger domain, C3HC4 (zinc finger)"/>
    <property type="match status" value="1"/>
</dbReference>
<feature type="domain" description="RING-type" evidence="6">
    <location>
        <begin position="1976"/>
        <end position="2019"/>
    </location>
</feature>
<evidence type="ECO:0000256" key="5">
    <source>
        <dbReference type="SAM" id="MobiDB-lite"/>
    </source>
</evidence>
<name>A0A1I8J9L4_9PLAT</name>
<keyword evidence="1 3" id="KW-0863">Zinc-finger</keyword>
<dbReference type="WBParaSite" id="maker-uti_cns_0046351-snap-gene-0.3-mRNA-1">
    <property type="protein sequence ID" value="maker-uti_cns_0046351-snap-gene-0.3-mRNA-1"/>
    <property type="gene ID" value="maker-uti_cns_0046351-snap-gene-0.3"/>
</dbReference>
<accession>A0A1I8J9L4</accession>
<dbReference type="InterPro" id="IPR027417">
    <property type="entry name" value="P-loop_NTPase"/>
</dbReference>
<protein>
    <submittedName>
        <fullName evidence="8">RING-type domain-containing protein</fullName>
    </submittedName>
</protein>
<dbReference type="PANTHER" id="PTHR22605:SF16">
    <property type="entry name" value="E3 UBIQUITIN-PROTEIN LIGASE RNF213"/>
    <property type="match status" value="1"/>
</dbReference>
<feature type="coiled-coil region" evidence="4">
    <location>
        <begin position="859"/>
        <end position="886"/>
    </location>
</feature>
<dbReference type="Gene3D" id="3.40.50.300">
    <property type="entry name" value="P-loop containing nucleotide triphosphate hydrolases"/>
    <property type="match status" value="1"/>
</dbReference>
<dbReference type="InterPro" id="IPR031248">
    <property type="entry name" value="RNF213"/>
</dbReference>
<dbReference type="Proteomes" id="UP000095280">
    <property type="component" value="Unplaced"/>
</dbReference>
<reference evidence="8" key="1">
    <citation type="submission" date="2016-11" db="UniProtKB">
        <authorList>
            <consortium name="WormBaseParasite"/>
        </authorList>
    </citation>
    <scope>IDENTIFICATION</scope>
</reference>
<keyword evidence="7" id="KW-1185">Reference proteome</keyword>
<evidence type="ECO:0000259" key="6">
    <source>
        <dbReference type="PROSITE" id="PS50089"/>
    </source>
</evidence>
<evidence type="ECO:0000313" key="8">
    <source>
        <dbReference type="WBParaSite" id="maker-uti_cns_0046351-snap-gene-0.3-mRNA-1"/>
    </source>
</evidence>
<dbReference type="SUPFAM" id="SSF52540">
    <property type="entry name" value="P-loop containing nucleoside triphosphate hydrolases"/>
    <property type="match status" value="1"/>
</dbReference>
<keyword evidence="4" id="KW-0175">Coiled coil</keyword>
<evidence type="ECO:0000313" key="7">
    <source>
        <dbReference type="Proteomes" id="UP000095280"/>
    </source>
</evidence>
<dbReference type="GO" id="GO:0008270">
    <property type="term" value="F:zinc ion binding"/>
    <property type="evidence" value="ECO:0007669"/>
    <property type="project" value="UniProtKB-KW"/>
</dbReference>
<proteinExistence type="predicted"/>
<dbReference type="InterPro" id="IPR001841">
    <property type="entry name" value="Znf_RING"/>
</dbReference>